<keyword evidence="1" id="KW-0472">Membrane</keyword>
<dbReference type="PANTHER" id="PTHR33608">
    <property type="entry name" value="BLL2464 PROTEIN"/>
    <property type="match status" value="1"/>
</dbReference>
<organism evidence="3 4">
    <name type="scientific">Prosthecobacter dejongeii</name>
    <dbReference type="NCBI Taxonomy" id="48465"/>
    <lineage>
        <taxon>Bacteria</taxon>
        <taxon>Pseudomonadati</taxon>
        <taxon>Verrucomicrobiota</taxon>
        <taxon>Verrucomicrobiia</taxon>
        <taxon>Verrucomicrobiales</taxon>
        <taxon>Verrucomicrobiaceae</taxon>
        <taxon>Prosthecobacter</taxon>
    </lineage>
</organism>
<keyword evidence="1" id="KW-0812">Transmembrane</keyword>
<sequence length="434" mass="49249">MRPSVLTLRLIAAWTVLGLAASIWPWLQMLWVGMGVLFILVALGDLFTLPGKHRLSVERDLPGRFALGVKATLTLTLRHSLGRSLKVLVHDGLPPAATADSLPWQIEWPSQEHLSLSYEAHFTRRGLHIFTAAHLLVHSQLGLWQRLYRVGPTSETRCYPNYEPVVRFALLATANREEQMGIVKRRRSGATLDFHQLREYQDGDVLSRVDWKATSRRQVLVSREYEEQRNQSIILVPDCGRRMRAMDGELTQFDHCLNAMLLIAYIALRQGDEVGVTGFGGSQRWLKPVKGSAAMPTLLNHLYDYETTTEPSDFIEAAERVMGLQKRRALIILLTNLRTEDTSHLARAVALLQKRHLVLVATLREAEIETRIDQPITHLHDALSYGALCHYQQQREHLLHSLRTNRIVTVDETAQNLPIALANRYLDLKAAGRI</sequence>
<feature type="transmembrane region" description="Helical" evidence="1">
    <location>
        <begin position="30"/>
        <end position="49"/>
    </location>
</feature>
<protein>
    <submittedName>
        <fullName evidence="3">Uncharacterized protein (DUF58 family)</fullName>
    </submittedName>
</protein>
<evidence type="ECO:0000313" key="4">
    <source>
        <dbReference type="Proteomes" id="UP000534294"/>
    </source>
</evidence>
<dbReference type="Proteomes" id="UP000534294">
    <property type="component" value="Unassembled WGS sequence"/>
</dbReference>
<dbReference type="Pfam" id="PF01882">
    <property type="entry name" value="DUF58"/>
    <property type="match status" value="1"/>
</dbReference>
<dbReference type="InterPro" id="IPR036465">
    <property type="entry name" value="vWFA_dom_sf"/>
</dbReference>
<dbReference type="AlphaFoldDB" id="A0A7W7YN27"/>
<reference evidence="3 4" key="1">
    <citation type="submission" date="2020-08" db="EMBL/GenBank/DDBJ databases">
        <title>Genomic Encyclopedia of Type Strains, Phase IV (KMG-IV): sequencing the most valuable type-strain genomes for metagenomic binning, comparative biology and taxonomic classification.</title>
        <authorList>
            <person name="Goeker M."/>
        </authorList>
    </citation>
    <scope>NUCLEOTIDE SEQUENCE [LARGE SCALE GENOMIC DNA]</scope>
    <source>
        <strain evidence="3 4">DSM 12251</strain>
    </source>
</reference>
<dbReference type="SUPFAM" id="SSF53300">
    <property type="entry name" value="vWA-like"/>
    <property type="match status" value="1"/>
</dbReference>
<feature type="domain" description="DUF58" evidence="2">
    <location>
        <begin position="197"/>
        <end position="367"/>
    </location>
</feature>
<dbReference type="EMBL" id="JACHIF010000007">
    <property type="protein sequence ID" value="MBB5039208.1"/>
    <property type="molecule type" value="Genomic_DNA"/>
</dbReference>
<proteinExistence type="predicted"/>
<keyword evidence="1" id="KW-1133">Transmembrane helix</keyword>
<gene>
    <name evidence="3" type="ORF">HNQ64_003477</name>
</gene>
<accession>A0A7W7YN27</accession>
<evidence type="ECO:0000259" key="2">
    <source>
        <dbReference type="Pfam" id="PF01882"/>
    </source>
</evidence>
<dbReference type="RefSeq" id="WP_184210726.1">
    <property type="nucleotide sequence ID" value="NZ_JACHIF010000007.1"/>
</dbReference>
<comment type="caution">
    <text evidence="3">The sequence shown here is derived from an EMBL/GenBank/DDBJ whole genome shotgun (WGS) entry which is preliminary data.</text>
</comment>
<dbReference type="InterPro" id="IPR002881">
    <property type="entry name" value="DUF58"/>
</dbReference>
<keyword evidence="4" id="KW-1185">Reference proteome</keyword>
<evidence type="ECO:0000256" key="1">
    <source>
        <dbReference type="SAM" id="Phobius"/>
    </source>
</evidence>
<dbReference type="PANTHER" id="PTHR33608:SF3">
    <property type="entry name" value="SLR2013 PROTEIN"/>
    <property type="match status" value="1"/>
</dbReference>
<evidence type="ECO:0000313" key="3">
    <source>
        <dbReference type="EMBL" id="MBB5039208.1"/>
    </source>
</evidence>
<name>A0A7W7YN27_9BACT</name>